<dbReference type="Proteomes" id="UP000242188">
    <property type="component" value="Unassembled WGS sequence"/>
</dbReference>
<keyword evidence="2" id="KW-0812">Transmembrane</keyword>
<proteinExistence type="predicted"/>
<dbReference type="AlphaFoldDB" id="A0A210Q5Q8"/>
<accession>A0A210Q5Q8</accession>
<evidence type="ECO:0000256" key="1">
    <source>
        <dbReference type="SAM" id="MobiDB-lite"/>
    </source>
</evidence>
<comment type="caution">
    <text evidence="3">The sequence shown here is derived from an EMBL/GenBank/DDBJ whole genome shotgun (WGS) entry which is preliminary data.</text>
</comment>
<feature type="region of interest" description="Disordered" evidence="1">
    <location>
        <begin position="300"/>
        <end position="332"/>
    </location>
</feature>
<dbReference type="Gene3D" id="2.10.50.10">
    <property type="entry name" value="Tumor Necrosis Factor Receptor, subunit A, domain 2"/>
    <property type="match status" value="1"/>
</dbReference>
<sequence>MFGSKNDQASFCKRNRTSDYCHLCPYGSRQDRAVDSRSLYATEDIPKCSRVEIACLMSETTPVVENGKVVRCECDLSNGYVGEDPLCIKVNSCPPERELANTSGRCIPCPSGSCKNTTGYEFCKPWTSCETHGRETLKVGNSTADTVCGKRLQTTKSEPSLYPTANTFALTLKCETGDCLTKAEQTVSKEEVIDNPLQHQDKTDQHHSKAGGELSNLYFLALVTSMILILCMICGFTVIYWKLKGRLVKGFHRSLSSKKEKDIENCLKPGIQEVNEIHKHKEKGTVAEKSILIDDYEQPAAKTSTPIDDEEQPETMYPPINEQPAEPTAPELSMQGNLEPLIHVPSSCYTSDAKNDGLKVNIYVQKGNYG</sequence>
<protein>
    <recommendedName>
        <fullName evidence="5">TNFR-Cys domain-containing protein</fullName>
    </recommendedName>
</protein>
<dbReference type="OrthoDB" id="9932129at2759"/>
<evidence type="ECO:0000256" key="2">
    <source>
        <dbReference type="SAM" id="Phobius"/>
    </source>
</evidence>
<dbReference type="EMBL" id="NEDP02004925">
    <property type="protein sequence ID" value="OWF44067.1"/>
    <property type="molecule type" value="Genomic_DNA"/>
</dbReference>
<name>A0A210Q5Q8_MIZYE</name>
<feature type="region of interest" description="Disordered" evidence="1">
    <location>
        <begin position="190"/>
        <end position="209"/>
    </location>
</feature>
<organism evidence="3 4">
    <name type="scientific">Mizuhopecten yessoensis</name>
    <name type="common">Japanese scallop</name>
    <name type="synonym">Patinopecten yessoensis</name>
    <dbReference type="NCBI Taxonomy" id="6573"/>
    <lineage>
        <taxon>Eukaryota</taxon>
        <taxon>Metazoa</taxon>
        <taxon>Spiralia</taxon>
        <taxon>Lophotrochozoa</taxon>
        <taxon>Mollusca</taxon>
        <taxon>Bivalvia</taxon>
        <taxon>Autobranchia</taxon>
        <taxon>Pteriomorphia</taxon>
        <taxon>Pectinida</taxon>
        <taxon>Pectinoidea</taxon>
        <taxon>Pectinidae</taxon>
        <taxon>Mizuhopecten</taxon>
    </lineage>
</organism>
<evidence type="ECO:0000313" key="3">
    <source>
        <dbReference type="EMBL" id="OWF44067.1"/>
    </source>
</evidence>
<feature type="transmembrane region" description="Helical" evidence="2">
    <location>
        <begin position="217"/>
        <end position="241"/>
    </location>
</feature>
<evidence type="ECO:0000313" key="4">
    <source>
        <dbReference type="Proteomes" id="UP000242188"/>
    </source>
</evidence>
<reference evidence="3 4" key="1">
    <citation type="journal article" date="2017" name="Nat. Ecol. Evol.">
        <title>Scallop genome provides insights into evolution of bilaterian karyotype and development.</title>
        <authorList>
            <person name="Wang S."/>
            <person name="Zhang J."/>
            <person name="Jiao W."/>
            <person name="Li J."/>
            <person name="Xun X."/>
            <person name="Sun Y."/>
            <person name="Guo X."/>
            <person name="Huan P."/>
            <person name="Dong B."/>
            <person name="Zhang L."/>
            <person name="Hu X."/>
            <person name="Sun X."/>
            <person name="Wang J."/>
            <person name="Zhao C."/>
            <person name="Wang Y."/>
            <person name="Wang D."/>
            <person name="Huang X."/>
            <person name="Wang R."/>
            <person name="Lv J."/>
            <person name="Li Y."/>
            <person name="Zhang Z."/>
            <person name="Liu B."/>
            <person name="Lu W."/>
            <person name="Hui Y."/>
            <person name="Liang J."/>
            <person name="Zhou Z."/>
            <person name="Hou R."/>
            <person name="Li X."/>
            <person name="Liu Y."/>
            <person name="Li H."/>
            <person name="Ning X."/>
            <person name="Lin Y."/>
            <person name="Zhao L."/>
            <person name="Xing Q."/>
            <person name="Dou J."/>
            <person name="Li Y."/>
            <person name="Mao J."/>
            <person name="Guo H."/>
            <person name="Dou H."/>
            <person name="Li T."/>
            <person name="Mu C."/>
            <person name="Jiang W."/>
            <person name="Fu Q."/>
            <person name="Fu X."/>
            <person name="Miao Y."/>
            <person name="Liu J."/>
            <person name="Yu Q."/>
            <person name="Li R."/>
            <person name="Liao H."/>
            <person name="Li X."/>
            <person name="Kong Y."/>
            <person name="Jiang Z."/>
            <person name="Chourrout D."/>
            <person name="Li R."/>
            <person name="Bao Z."/>
        </authorList>
    </citation>
    <scope>NUCLEOTIDE SEQUENCE [LARGE SCALE GENOMIC DNA]</scope>
    <source>
        <strain evidence="3 4">PY_sf001</strain>
    </source>
</reference>
<keyword evidence="4" id="KW-1185">Reference proteome</keyword>
<evidence type="ECO:0008006" key="5">
    <source>
        <dbReference type="Google" id="ProtNLM"/>
    </source>
</evidence>
<gene>
    <name evidence="3" type="ORF">KP79_PYT21121</name>
</gene>
<keyword evidence="2" id="KW-0472">Membrane</keyword>
<keyword evidence="2" id="KW-1133">Transmembrane helix</keyword>